<keyword evidence="6" id="KW-0812">Transmembrane</keyword>
<keyword evidence="8" id="KW-1133">Transmembrane helix</keyword>
<dbReference type="GO" id="GO:0015627">
    <property type="term" value="C:type II protein secretion system complex"/>
    <property type="evidence" value="ECO:0007669"/>
    <property type="project" value="InterPro"/>
</dbReference>
<dbReference type="InterPro" id="IPR007690">
    <property type="entry name" value="T2SS_GspM"/>
</dbReference>
<evidence type="ECO:0000256" key="1">
    <source>
        <dbReference type="ARBA" id="ARBA00004377"/>
    </source>
</evidence>
<dbReference type="InterPro" id="IPR023229">
    <property type="entry name" value="T2SS_M_periplasmic_sf"/>
</dbReference>
<keyword evidence="9" id="KW-0472">Membrane</keyword>
<keyword evidence="7" id="KW-0653">Protein transport</keyword>
<evidence type="ECO:0000256" key="3">
    <source>
        <dbReference type="ARBA" id="ARBA00022448"/>
    </source>
</evidence>
<protein>
    <recommendedName>
        <fullName evidence="12">Type II secretion system protein M</fullName>
    </recommendedName>
</protein>
<comment type="subcellular location">
    <subcellularLocation>
        <location evidence="1">Cell inner membrane</location>
        <topology evidence="1">Single-pass membrane protein</topology>
    </subcellularLocation>
</comment>
<keyword evidence="4" id="KW-1003">Cell membrane</keyword>
<comment type="similarity">
    <text evidence="2">Belongs to the GSP M family.</text>
</comment>
<sequence>MGILVAAILPLGLVLGLLLPMHTAKTAALDARTDAIAMNIWVQARLQELNEIAPSSAVSPQVPIGTGGIEKTLIEAGLRSDVSELSQDGSGTVSLRFDAVRFTRLMRWLSRTNAGWGYDIAQFRFDSGAEPGDVRATITLAPRT</sequence>
<evidence type="ECO:0000256" key="5">
    <source>
        <dbReference type="ARBA" id="ARBA00022519"/>
    </source>
</evidence>
<name>A0A1P8N1V9_9RHOB</name>
<dbReference type="Gene3D" id="3.30.1360.100">
    <property type="entry name" value="General secretion pathway protein M, EpsM"/>
    <property type="match status" value="1"/>
</dbReference>
<geneLocation type="plasmid" evidence="10 11">
    <name>pDOK1-4-5</name>
</geneLocation>
<proteinExistence type="inferred from homology"/>
<dbReference type="GO" id="GO:0015628">
    <property type="term" value="P:protein secretion by the type II secretion system"/>
    <property type="evidence" value="ECO:0007669"/>
    <property type="project" value="InterPro"/>
</dbReference>
<reference evidence="10 11" key="1">
    <citation type="submission" date="2017-01" db="EMBL/GenBank/DDBJ databases">
        <title>Complete genome of Tateyamaria omphalii DOK1-4 isolated from seawater in Dokdo.</title>
        <authorList>
            <person name="Kim J.H."/>
            <person name="Chi W.-J."/>
        </authorList>
    </citation>
    <scope>NUCLEOTIDE SEQUENCE [LARGE SCALE GENOMIC DNA]</scope>
    <source>
        <strain evidence="10 11">DOK1-4</strain>
        <plasmid evidence="10 11">pDOK1-4-5</plasmid>
    </source>
</reference>
<keyword evidence="10" id="KW-0614">Plasmid</keyword>
<evidence type="ECO:0000256" key="7">
    <source>
        <dbReference type="ARBA" id="ARBA00022927"/>
    </source>
</evidence>
<evidence type="ECO:0000256" key="6">
    <source>
        <dbReference type="ARBA" id="ARBA00022692"/>
    </source>
</evidence>
<evidence type="ECO:0000256" key="9">
    <source>
        <dbReference type="ARBA" id="ARBA00023136"/>
    </source>
</evidence>
<evidence type="ECO:0000313" key="10">
    <source>
        <dbReference type="EMBL" id="APX14295.1"/>
    </source>
</evidence>
<keyword evidence="3" id="KW-0813">Transport</keyword>
<dbReference type="Pfam" id="PF04612">
    <property type="entry name" value="T2SSM"/>
    <property type="match status" value="1"/>
</dbReference>
<evidence type="ECO:0008006" key="12">
    <source>
        <dbReference type="Google" id="ProtNLM"/>
    </source>
</evidence>
<evidence type="ECO:0000313" key="11">
    <source>
        <dbReference type="Proteomes" id="UP000186336"/>
    </source>
</evidence>
<dbReference type="KEGG" id="tom:BWR18_20830"/>
<evidence type="ECO:0000256" key="2">
    <source>
        <dbReference type="ARBA" id="ARBA00010637"/>
    </source>
</evidence>
<dbReference type="AlphaFoldDB" id="A0A1P8N1V9"/>
<dbReference type="Proteomes" id="UP000186336">
    <property type="component" value="Plasmid pDOK1-4-5"/>
</dbReference>
<gene>
    <name evidence="10" type="ORF">BWR18_20830</name>
</gene>
<evidence type="ECO:0000256" key="8">
    <source>
        <dbReference type="ARBA" id="ARBA00022989"/>
    </source>
</evidence>
<dbReference type="EMBL" id="CP019317">
    <property type="protein sequence ID" value="APX14295.1"/>
    <property type="molecule type" value="Genomic_DNA"/>
</dbReference>
<evidence type="ECO:0000256" key="4">
    <source>
        <dbReference type="ARBA" id="ARBA00022475"/>
    </source>
</evidence>
<dbReference type="SUPFAM" id="SSF103054">
    <property type="entry name" value="General secretion pathway protein M, EpsM"/>
    <property type="match status" value="1"/>
</dbReference>
<dbReference type="GO" id="GO:0005886">
    <property type="term" value="C:plasma membrane"/>
    <property type="evidence" value="ECO:0007669"/>
    <property type="project" value="UniProtKB-SubCell"/>
</dbReference>
<organism evidence="10 11">
    <name type="scientific">Tateyamaria omphalii</name>
    <dbReference type="NCBI Taxonomy" id="299262"/>
    <lineage>
        <taxon>Bacteria</taxon>
        <taxon>Pseudomonadati</taxon>
        <taxon>Pseudomonadota</taxon>
        <taxon>Alphaproteobacteria</taxon>
        <taxon>Rhodobacterales</taxon>
        <taxon>Roseobacteraceae</taxon>
        <taxon>Tateyamaria</taxon>
    </lineage>
</organism>
<keyword evidence="11" id="KW-1185">Reference proteome</keyword>
<keyword evidence="5" id="KW-0997">Cell inner membrane</keyword>
<accession>A0A1P8N1V9</accession>